<dbReference type="Proteomes" id="UP000501063">
    <property type="component" value="Chromosome"/>
</dbReference>
<dbReference type="AlphaFoldDB" id="A0A6G6IT70"/>
<dbReference type="EMBL" id="CP049140">
    <property type="protein sequence ID" value="QIE86167.1"/>
    <property type="molecule type" value="Genomic_DNA"/>
</dbReference>
<evidence type="ECO:0000259" key="1">
    <source>
        <dbReference type="Pfam" id="PF10979"/>
    </source>
</evidence>
<dbReference type="RefSeq" id="WP_024767764.1">
    <property type="nucleotide sequence ID" value="NZ_CP049140.1"/>
</dbReference>
<feature type="domain" description="DUF2786" evidence="1">
    <location>
        <begin position="5"/>
        <end position="41"/>
    </location>
</feature>
<evidence type="ECO:0000313" key="4">
    <source>
        <dbReference type="Proteomes" id="UP000501063"/>
    </source>
</evidence>
<dbReference type="Pfam" id="PF23771">
    <property type="entry name" value="DUF7168"/>
    <property type="match status" value="1"/>
</dbReference>
<name>A0A6G6IT70_PSENT</name>
<organism evidence="3 4">
    <name type="scientific">Pseudomonas nitroreducens</name>
    <dbReference type="NCBI Taxonomy" id="46680"/>
    <lineage>
        <taxon>Bacteria</taxon>
        <taxon>Pseudomonadati</taxon>
        <taxon>Pseudomonadota</taxon>
        <taxon>Gammaproteobacteria</taxon>
        <taxon>Pseudomonadales</taxon>
        <taxon>Pseudomonadaceae</taxon>
        <taxon>Pseudomonas</taxon>
    </lineage>
</organism>
<gene>
    <name evidence="3" type="ORF">G5B91_07775</name>
</gene>
<dbReference type="InterPro" id="IPR016868">
    <property type="entry name" value="Phage_B3_Orf5"/>
</dbReference>
<evidence type="ECO:0000313" key="3">
    <source>
        <dbReference type="EMBL" id="QIE86167.1"/>
    </source>
</evidence>
<dbReference type="Pfam" id="PF10979">
    <property type="entry name" value="DUF2786"/>
    <property type="match status" value="1"/>
</dbReference>
<dbReference type="KEGG" id="pnt:G5B91_07775"/>
<evidence type="ECO:0000259" key="2">
    <source>
        <dbReference type="Pfam" id="PF23771"/>
    </source>
</evidence>
<dbReference type="InterPro" id="IPR024498">
    <property type="entry name" value="DUF2786"/>
</dbReference>
<proteinExistence type="predicted"/>
<accession>A0A6G6IT70</accession>
<protein>
    <submittedName>
        <fullName evidence="3">DUF2786 domain-containing protein</fullName>
    </submittedName>
</protein>
<dbReference type="InterPro" id="IPR055592">
    <property type="entry name" value="DUF7168"/>
</dbReference>
<sequence>MDHSKALDKIKKLLRLAGSSNPHEAAAAMRQARAMMEKFGLGEADVALSEVCEHSAASGSKMTPAQWEASLAHTVAQAYSCQMLFISFAGQWRFIGEMAEVAGYTMTILLRQVRKARRDYIASELKRCKPANKTKRADMFCEGWVWAVRKQVNQFAGNAKPSEATGAYMLKHYPRTVESQPIDRNSKSGNLSQRDMRDAGRGIDAADDVQLNYGVGGSAPLALT</sequence>
<reference evidence="3 4" key="1">
    <citation type="submission" date="2020-02" db="EMBL/GenBank/DDBJ databases">
        <title>Integrative conjugative elements (ICEs) and plasmids drive adaptation of Pseudomonas nitroreducens strain HBP1 to wastewater environment.</title>
        <authorList>
            <person name="Sentchilo V."/>
            <person name="Carraro N."/>
            <person name="Bertelli C."/>
            <person name="van der Meer J.R."/>
        </authorList>
    </citation>
    <scope>NUCLEOTIDE SEQUENCE [LARGE SCALE GENOMIC DNA]</scope>
    <source>
        <strain evidence="3 4">HBP1</strain>
    </source>
</reference>
<feature type="domain" description="DUF7168" evidence="2">
    <location>
        <begin position="44"/>
        <end position="181"/>
    </location>
</feature>
<dbReference type="PIRSF" id="PIRSF028111">
    <property type="entry name" value="UCP028111"/>
    <property type="match status" value="1"/>
</dbReference>